<keyword evidence="3" id="KW-1185">Reference proteome</keyword>
<feature type="transmembrane region" description="Helical" evidence="1">
    <location>
        <begin position="131"/>
        <end position="152"/>
    </location>
</feature>
<dbReference type="InterPro" id="IPR007404">
    <property type="entry name" value="YdjM-like"/>
</dbReference>
<feature type="transmembrane region" description="Helical" evidence="1">
    <location>
        <begin position="91"/>
        <end position="110"/>
    </location>
</feature>
<evidence type="ECO:0000313" key="3">
    <source>
        <dbReference type="Proteomes" id="UP000271031"/>
    </source>
</evidence>
<name>A0A3M8DHS3_9BACL</name>
<organism evidence="2 3">
    <name type="scientific">Brevibacillus fluminis</name>
    <dbReference type="NCBI Taxonomy" id="511487"/>
    <lineage>
        <taxon>Bacteria</taxon>
        <taxon>Bacillati</taxon>
        <taxon>Bacillota</taxon>
        <taxon>Bacilli</taxon>
        <taxon>Bacillales</taxon>
        <taxon>Paenibacillaceae</taxon>
        <taxon>Brevibacillus</taxon>
    </lineage>
</organism>
<dbReference type="EMBL" id="RHHQ01000012">
    <property type="protein sequence ID" value="RNB87021.1"/>
    <property type="molecule type" value="Genomic_DNA"/>
</dbReference>
<keyword evidence="1" id="KW-0472">Membrane</keyword>
<dbReference type="PANTHER" id="PTHR40031:SF1">
    <property type="entry name" value="MEMBRANE-BOUND METAL-DEPENDENT HYDROLASE"/>
    <property type="match status" value="1"/>
</dbReference>
<comment type="caution">
    <text evidence="2">The sequence shown here is derived from an EMBL/GenBank/DDBJ whole genome shotgun (WGS) entry which is preliminary data.</text>
</comment>
<evidence type="ECO:0000313" key="2">
    <source>
        <dbReference type="EMBL" id="RNB87021.1"/>
    </source>
</evidence>
<keyword evidence="1" id="KW-0812">Transmembrane</keyword>
<dbReference type="Pfam" id="PF04307">
    <property type="entry name" value="YdjM"/>
    <property type="match status" value="1"/>
</dbReference>
<dbReference type="InterPro" id="IPR053170">
    <property type="entry name" value="Transcription_regulator"/>
</dbReference>
<keyword evidence="1" id="KW-1133">Transmembrane helix</keyword>
<sequence length="321" mass="36392">MDTGSHLLLGMSLAGLAYADPVVALHPEIAHAVIIGTVIGSVAPDFDTLVRLRGYAFYIRHHRGISHSIPALFLWPAVISGSIILCSELSHGWFSLFLWTLAAVVLHVGLDMCNTYGVQSLRPFSKAWVHLDILSIFEPFLFFLHLAGIVAWWLHVGIAPGVLFGWIYVISGLYIVIRVRQHRALIRLIKAHSNKKGQCHVFPQLSWFRWQYLLEGEQAFYTGIIERGRIMSGEVFSKQEKNDVIQATVGTDGVRAFLAFAQRVHVTCLELQDGYHVRWSDVRFWHGQKLPFGVDVRLDRELNVISCSLGWRKKVWEPPFV</sequence>
<accession>A0A3M8DHS3</accession>
<proteinExistence type="predicted"/>
<dbReference type="GO" id="GO:0016787">
    <property type="term" value="F:hydrolase activity"/>
    <property type="evidence" value="ECO:0007669"/>
    <property type="project" value="UniProtKB-KW"/>
</dbReference>
<keyword evidence="2" id="KW-0378">Hydrolase</keyword>
<feature type="transmembrane region" description="Helical" evidence="1">
    <location>
        <begin position="158"/>
        <end position="177"/>
    </location>
</feature>
<dbReference type="PANTHER" id="PTHR40031">
    <property type="entry name" value="HYPOTHETICAL MEMBRANE SPANNING PROTEIN"/>
    <property type="match status" value="1"/>
</dbReference>
<dbReference type="RefSeq" id="WP_122918719.1">
    <property type="nucleotide sequence ID" value="NZ_RHHQ01000012.1"/>
</dbReference>
<reference evidence="2 3" key="1">
    <citation type="submission" date="2018-10" db="EMBL/GenBank/DDBJ databases">
        <title>Phylogenomics of Brevibacillus.</title>
        <authorList>
            <person name="Dunlap C."/>
        </authorList>
    </citation>
    <scope>NUCLEOTIDE SEQUENCE [LARGE SCALE GENOMIC DNA]</scope>
    <source>
        <strain evidence="2 3">JCM 15716</strain>
    </source>
</reference>
<gene>
    <name evidence="2" type="ORF">EDM56_15085</name>
</gene>
<feature type="transmembrane region" description="Helical" evidence="1">
    <location>
        <begin position="29"/>
        <end position="52"/>
    </location>
</feature>
<dbReference type="AlphaFoldDB" id="A0A3M8DHS3"/>
<dbReference type="OrthoDB" id="110250at2"/>
<protein>
    <submittedName>
        <fullName evidence="2">Metal-dependent hydrolase</fullName>
    </submittedName>
</protein>
<evidence type="ECO:0000256" key="1">
    <source>
        <dbReference type="SAM" id="Phobius"/>
    </source>
</evidence>
<feature type="transmembrane region" description="Helical" evidence="1">
    <location>
        <begin position="64"/>
        <end position="85"/>
    </location>
</feature>
<dbReference type="Proteomes" id="UP000271031">
    <property type="component" value="Unassembled WGS sequence"/>
</dbReference>